<dbReference type="Pfam" id="PF04204">
    <property type="entry name" value="HTS"/>
    <property type="match status" value="1"/>
</dbReference>
<feature type="binding site" evidence="4">
    <location>
        <position position="272"/>
    </location>
    <ligand>
        <name>substrate</name>
    </ligand>
</feature>
<dbReference type="InterPro" id="IPR033752">
    <property type="entry name" value="MetA_family"/>
</dbReference>
<dbReference type="HAMAP" id="MF_00295">
    <property type="entry name" value="MetA_acyltransf"/>
    <property type="match status" value="1"/>
</dbReference>
<sequence length="316" mass="36440">MILKPISNKHFHKSHRKGDLLALIIPGNYHKISDVEKNHISWIEPELAKRQDIRPLRIGILNIMPLGKQYEFNLLHPLGLSPLQIEPVWIKLKTHSYKTWDLNHLNNLYVTWEEANNPEPLDGIIITGAPIEHLAFEDVNYWDEFVKIVNEARTSCASTLGLCWAGFALAYLAGVDKQVFDRKLFGVFPLKSLVPGHPLMGTQDDEFICPQSRFAGLPDLEMEKAQKEGKLNLLAYGENVGYTIFESIDQKQLMHLGHPEYTVHRIISEIERDKEKGDVPPPKNFDPNSSKTAWRSHRNLLFQQWLWFCYQQVSLN</sequence>
<organism evidence="6 7">
    <name type="scientific">Prochlorococcus marinus (strain MIT 9301)</name>
    <dbReference type="NCBI Taxonomy" id="167546"/>
    <lineage>
        <taxon>Bacteria</taxon>
        <taxon>Bacillati</taxon>
        <taxon>Cyanobacteriota</taxon>
        <taxon>Cyanophyceae</taxon>
        <taxon>Synechococcales</taxon>
        <taxon>Prochlorococcaceae</taxon>
        <taxon>Prochlorococcus</taxon>
    </lineage>
</organism>
<dbReference type="UniPathway" id="UPA00051">
    <property type="reaction ID" value="UER00074"/>
</dbReference>
<keyword evidence="7" id="KW-1185">Reference proteome</keyword>
<proteinExistence type="inferred from homology"/>
<dbReference type="GO" id="GO:0008899">
    <property type="term" value="F:homoserine O-succinyltransferase activity"/>
    <property type="evidence" value="ECO:0007669"/>
    <property type="project" value="UniProtKB-UniRule"/>
</dbReference>
<accession>A3PC18</accession>
<name>A3PC18_PROM0</name>
<evidence type="ECO:0000256" key="2">
    <source>
        <dbReference type="ARBA" id="ARBA00022679"/>
    </source>
</evidence>
<gene>
    <name evidence="6" type="primary">metA</name>
    <name evidence="4" type="synonym">metAA</name>
    <name evidence="6" type="ordered locus">P9301_06701</name>
</gene>
<keyword evidence="3 4" id="KW-0012">Acyltransferase</keyword>
<dbReference type="eggNOG" id="COG1897">
    <property type="taxonomic scope" value="Bacteria"/>
</dbReference>
<dbReference type="Gene3D" id="3.40.50.880">
    <property type="match status" value="1"/>
</dbReference>
<keyword evidence="4" id="KW-0486">Methionine biosynthesis</keyword>
<feature type="active site" description="Acyl-thioester intermediate" evidence="4 5">
    <location>
        <position position="163"/>
    </location>
</feature>
<comment type="pathway">
    <text evidence="4">Amino-acid biosynthesis; L-methionine biosynthesis via de novo pathway; O-acetyl-L-homoserine from L-homoserine: step 1/1.</text>
</comment>
<keyword evidence="1 4" id="KW-0028">Amino-acid biosynthesis</keyword>
<dbReference type="SUPFAM" id="SSF52317">
    <property type="entry name" value="Class I glutamine amidotransferase-like"/>
    <property type="match status" value="1"/>
</dbReference>
<comment type="similarity">
    <text evidence="4">Belongs to the MetA family.</text>
</comment>
<dbReference type="GO" id="GO:0009086">
    <property type="term" value="P:methionine biosynthetic process"/>
    <property type="evidence" value="ECO:0007669"/>
    <property type="project" value="UniProtKB-UniRule"/>
</dbReference>
<evidence type="ECO:0000256" key="5">
    <source>
        <dbReference type="PIRSR" id="PIRSR000450-1"/>
    </source>
</evidence>
<comment type="function">
    <text evidence="4">Transfers an acetyl group from acetyl-CoA to L-homoserine, forming acetyl-L-homoserine.</text>
</comment>
<dbReference type="EC" id="2.3.1.31" evidence="4"/>
<dbReference type="PANTHER" id="PTHR20919">
    <property type="entry name" value="HOMOSERINE O-SUCCINYLTRANSFERASE"/>
    <property type="match status" value="1"/>
</dbReference>
<evidence type="ECO:0000313" key="6">
    <source>
        <dbReference type="EMBL" id="ABO17293.1"/>
    </source>
</evidence>
<feature type="site" description="Important for acyl-CoA specificity" evidence="4">
    <location>
        <position position="132"/>
    </location>
</feature>
<feature type="binding site" evidence="4">
    <location>
        <position position="212"/>
    </location>
    <ligand>
        <name>substrate</name>
    </ligand>
</feature>
<comment type="catalytic activity">
    <reaction evidence="4">
        <text>L-homoserine + acetyl-CoA = O-acetyl-L-homoserine + CoA</text>
        <dbReference type="Rhea" id="RHEA:13701"/>
        <dbReference type="ChEBI" id="CHEBI:57287"/>
        <dbReference type="ChEBI" id="CHEBI:57288"/>
        <dbReference type="ChEBI" id="CHEBI:57476"/>
        <dbReference type="ChEBI" id="CHEBI:57716"/>
        <dbReference type="EC" id="2.3.1.31"/>
    </reaction>
</comment>
<protein>
    <recommendedName>
        <fullName evidence="4">Homoserine O-acetyltransferase</fullName>
        <shortName evidence="4">HAT</shortName>
        <ecNumber evidence="4">2.3.1.31</ecNumber>
    </recommendedName>
    <alternativeName>
        <fullName evidence="4">Homoserine transacetylase</fullName>
        <shortName evidence="4">HTA</shortName>
    </alternativeName>
</protein>
<feature type="active site" evidence="4">
    <location>
        <position position="260"/>
    </location>
</feature>
<comment type="caution">
    <text evidence="4">Lacks conserved residue(s) required for the propagation of feature annotation.</text>
</comment>
<dbReference type="GO" id="GO:0005737">
    <property type="term" value="C:cytoplasm"/>
    <property type="evidence" value="ECO:0007669"/>
    <property type="project" value="UniProtKB-SubCell"/>
</dbReference>
<dbReference type="EMBL" id="CP000576">
    <property type="protein sequence ID" value="ABO17293.1"/>
    <property type="molecule type" value="Genomic_DNA"/>
</dbReference>
<reference evidence="6 7" key="1">
    <citation type="journal article" date="2007" name="PLoS Genet.">
        <title>Patterns and implications of gene gain and loss in the evolution of Prochlorococcus.</title>
        <authorList>
            <person name="Kettler G.C."/>
            <person name="Martiny A.C."/>
            <person name="Huang K."/>
            <person name="Zucker J."/>
            <person name="Coleman M.L."/>
            <person name="Rodrigue S."/>
            <person name="Chen F."/>
            <person name="Lapidus A."/>
            <person name="Ferriera S."/>
            <person name="Johnson J."/>
            <person name="Steglich C."/>
            <person name="Church G.M."/>
            <person name="Richardson P."/>
            <person name="Chisholm S.W."/>
        </authorList>
    </citation>
    <scope>NUCLEOTIDE SEQUENCE [LARGE SCALE GENOMIC DNA]</scope>
    <source>
        <strain evidence="6 7">MIT 9301</strain>
    </source>
</reference>
<comment type="subcellular location">
    <subcellularLocation>
        <location evidence="4">Cytoplasm</location>
    </subcellularLocation>
</comment>
<dbReference type="PIRSF" id="PIRSF000450">
    <property type="entry name" value="H_ser_succinyltr"/>
    <property type="match status" value="1"/>
</dbReference>
<evidence type="ECO:0000313" key="7">
    <source>
        <dbReference type="Proteomes" id="UP000001430"/>
    </source>
</evidence>
<evidence type="ECO:0000256" key="4">
    <source>
        <dbReference type="HAMAP-Rule" id="MF_00295"/>
    </source>
</evidence>
<dbReference type="HOGENOM" id="CLU_057851_0_1_3"/>
<dbReference type="GO" id="GO:0004414">
    <property type="term" value="F:homoserine O-acetyltransferase activity"/>
    <property type="evidence" value="ECO:0007669"/>
    <property type="project" value="UniProtKB-EC"/>
</dbReference>
<feature type="active site" description="Proton acceptor" evidence="4">
    <location>
        <position position="258"/>
    </location>
</feature>
<keyword evidence="4" id="KW-0963">Cytoplasm</keyword>
<feature type="site" description="Important for substrate specificity" evidence="4">
    <location>
        <position position="212"/>
    </location>
</feature>
<evidence type="ECO:0000256" key="3">
    <source>
        <dbReference type="ARBA" id="ARBA00023315"/>
    </source>
</evidence>
<evidence type="ECO:0000256" key="1">
    <source>
        <dbReference type="ARBA" id="ARBA00022605"/>
    </source>
</evidence>
<dbReference type="InterPro" id="IPR029062">
    <property type="entry name" value="Class_I_gatase-like"/>
</dbReference>
<feature type="binding site" evidence="4">
    <location>
        <position position="183"/>
    </location>
    <ligand>
        <name>substrate</name>
    </ligand>
</feature>
<dbReference type="Proteomes" id="UP000001430">
    <property type="component" value="Chromosome"/>
</dbReference>
<dbReference type="KEGG" id="pmg:P9301_06701"/>
<dbReference type="PANTHER" id="PTHR20919:SF0">
    <property type="entry name" value="HOMOSERINE O-SUCCINYLTRANSFERASE"/>
    <property type="match status" value="1"/>
</dbReference>
<dbReference type="STRING" id="167546.P9301_06701"/>
<dbReference type="AlphaFoldDB" id="A3PC18"/>
<keyword evidence="2 4" id="KW-0808">Transferase</keyword>